<dbReference type="InterPro" id="IPR005311">
    <property type="entry name" value="PBP_dimer"/>
</dbReference>
<dbReference type="GO" id="GO:0071555">
    <property type="term" value="P:cell wall organization"/>
    <property type="evidence" value="ECO:0007669"/>
    <property type="project" value="TreeGrafter"/>
</dbReference>
<evidence type="ECO:0000256" key="2">
    <source>
        <dbReference type="ARBA" id="ARBA00023136"/>
    </source>
</evidence>
<evidence type="ECO:0000313" key="5">
    <source>
        <dbReference type="EMBL" id="OGE19703.1"/>
    </source>
</evidence>
<dbReference type="PANTHER" id="PTHR30627">
    <property type="entry name" value="PEPTIDOGLYCAN D,D-TRANSPEPTIDASE"/>
    <property type="match status" value="1"/>
</dbReference>
<dbReference type="EMBL" id="MFCR01000002">
    <property type="protein sequence ID" value="OGE19703.1"/>
    <property type="molecule type" value="Genomic_DNA"/>
</dbReference>
<evidence type="ECO:0000313" key="6">
    <source>
        <dbReference type="Proteomes" id="UP000176336"/>
    </source>
</evidence>
<dbReference type="InterPro" id="IPR036138">
    <property type="entry name" value="PBP_dimer_sf"/>
</dbReference>
<sequence length="565" mass="62214">MKRIFWIQTVFLLFFFAITARLFYWQFPQAQFLQAQAENQHFTNTKVMANRGNILFSDGSILVSSNPVFSLYGLPKVIDSDQKVKIARSLSKILSKDPDDSDFVKDIGNKLSQNLYWVPLKKNVTALQKKQIEELNLQGIGFAQDTSRFYPEGSSSAHLLGFLGSDAKGAGKGYFGLEGYYDGELKGISGSIKNERDALGLPILIGNFFTTEARNGKNLSLNVDATVQFILEKNLKAGMEKYGAKAASAVVMDPVTGGILALSSFPNYDPANYFDYPKEYYKNSVVADQYEPGSTFKVLVMAAALNEDLVKPDTKCDICAGPVSLGGFTIRTWNNQYRPDGTMKDIIVHSDNTGMVFTAKKLGLDKFYSYFQNFGFGEPTGIDLQDESSPEIRPKSNWKEIDLATASFGQGIAVTPIQMVSAVAAIANGGNLMEPHVVKEIKDENGSFEIKPKIIRQVINSSTAQLMKEMMVAAVEEGEARVFRTKGFRVAGKTGTAQIPVAGHYDSTKTIASFVGFAPADNPKFVMLVRYDEPSSSIFGAETAAPTFFNIAKQLFLYYKIAPTE</sequence>
<organism evidence="5 6">
    <name type="scientific">Candidatus Daviesbacteria bacterium RIFCSPHIGHO2_01_FULL_41_23</name>
    <dbReference type="NCBI Taxonomy" id="1797764"/>
    <lineage>
        <taxon>Bacteria</taxon>
        <taxon>Candidatus Daviesiibacteriota</taxon>
    </lineage>
</organism>
<dbReference type="AlphaFoldDB" id="A0A1F5ITM7"/>
<dbReference type="Gene3D" id="3.30.450.330">
    <property type="match status" value="1"/>
</dbReference>
<dbReference type="SUPFAM" id="SSF56601">
    <property type="entry name" value="beta-lactamase/transpeptidase-like"/>
    <property type="match status" value="1"/>
</dbReference>
<evidence type="ECO:0000259" key="4">
    <source>
        <dbReference type="Pfam" id="PF03717"/>
    </source>
</evidence>
<protein>
    <recommendedName>
        <fullName evidence="7">Penicillin-binding protein transpeptidase domain-containing protein</fullName>
    </recommendedName>
</protein>
<evidence type="ECO:0000259" key="3">
    <source>
        <dbReference type="Pfam" id="PF00905"/>
    </source>
</evidence>
<feature type="domain" description="Penicillin-binding protein transpeptidase" evidence="3">
    <location>
        <begin position="248"/>
        <end position="551"/>
    </location>
</feature>
<dbReference type="Gene3D" id="3.90.1310.10">
    <property type="entry name" value="Penicillin-binding protein 2a (Domain 2)"/>
    <property type="match status" value="1"/>
</dbReference>
<name>A0A1F5ITM7_9BACT</name>
<evidence type="ECO:0008006" key="7">
    <source>
        <dbReference type="Google" id="ProtNLM"/>
    </source>
</evidence>
<dbReference type="InterPro" id="IPR012338">
    <property type="entry name" value="Beta-lactam/transpept-like"/>
</dbReference>
<proteinExistence type="predicted"/>
<comment type="subcellular location">
    <subcellularLocation>
        <location evidence="1">Membrane</location>
    </subcellularLocation>
</comment>
<evidence type="ECO:0000256" key="1">
    <source>
        <dbReference type="ARBA" id="ARBA00004370"/>
    </source>
</evidence>
<dbReference type="Proteomes" id="UP000176336">
    <property type="component" value="Unassembled WGS sequence"/>
</dbReference>
<reference evidence="5 6" key="1">
    <citation type="journal article" date="2016" name="Nat. Commun.">
        <title>Thousands of microbial genomes shed light on interconnected biogeochemical processes in an aquifer system.</title>
        <authorList>
            <person name="Anantharaman K."/>
            <person name="Brown C.T."/>
            <person name="Hug L.A."/>
            <person name="Sharon I."/>
            <person name="Castelle C.J."/>
            <person name="Probst A.J."/>
            <person name="Thomas B.C."/>
            <person name="Singh A."/>
            <person name="Wilkins M.J."/>
            <person name="Karaoz U."/>
            <person name="Brodie E.L."/>
            <person name="Williams K.H."/>
            <person name="Hubbard S.S."/>
            <person name="Banfield J.F."/>
        </authorList>
    </citation>
    <scope>NUCLEOTIDE SEQUENCE [LARGE SCALE GENOMIC DNA]</scope>
</reference>
<dbReference type="PANTHER" id="PTHR30627:SF1">
    <property type="entry name" value="PEPTIDOGLYCAN D,D-TRANSPEPTIDASE FTSI"/>
    <property type="match status" value="1"/>
</dbReference>
<dbReference type="GO" id="GO:0008658">
    <property type="term" value="F:penicillin binding"/>
    <property type="evidence" value="ECO:0007669"/>
    <property type="project" value="InterPro"/>
</dbReference>
<accession>A0A1F5ITM7</accession>
<dbReference type="InterPro" id="IPR001460">
    <property type="entry name" value="PCN-bd_Tpept"/>
</dbReference>
<dbReference type="SUPFAM" id="SSF56519">
    <property type="entry name" value="Penicillin binding protein dimerisation domain"/>
    <property type="match status" value="1"/>
</dbReference>
<dbReference type="Pfam" id="PF03717">
    <property type="entry name" value="PBP_dimer"/>
    <property type="match status" value="1"/>
</dbReference>
<dbReference type="Gene3D" id="3.40.710.10">
    <property type="entry name" value="DD-peptidase/beta-lactamase superfamily"/>
    <property type="match status" value="1"/>
</dbReference>
<gene>
    <name evidence="5" type="ORF">A2871_03535</name>
</gene>
<keyword evidence="2" id="KW-0472">Membrane</keyword>
<feature type="domain" description="Penicillin-binding protein dimerisation" evidence="4">
    <location>
        <begin position="48"/>
        <end position="201"/>
    </location>
</feature>
<dbReference type="GO" id="GO:0005886">
    <property type="term" value="C:plasma membrane"/>
    <property type="evidence" value="ECO:0007669"/>
    <property type="project" value="TreeGrafter"/>
</dbReference>
<dbReference type="Pfam" id="PF00905">
    <property type="entry name" value="Transpeptidase"/>
    <property type="match status" value="1"/>
</dbReference>
<comment type="caution">
    <text evidence="5">The sequence shown here is derived from an EMBL/GenBank/DDBJ whole genome shotgun (WGS) entry which is preliminary data.</text>
</comment>
<dbReference type="InterPro" id="IPR050515">
    <property type="entry name" value="Beta-lactam/transpept"/>
</dbReference>